<comment type="subcellular location">
    <subcellularLocation>
        <location evidence="1">Endosome</location>
    </subcellularLocation>
</comment>
<name>A0A9R1WXV9_LACSA</name>
<dbReference type="InterPro" id="IPR015943">
    <property type="entry name" value="WD40/YVTN_repeat-like_dom_sf"/>
</dbReference>
<dbReference type="GO" id="GO:0031932">
    <property type="term" value="C:TORC2 complex"/>
    <property type="evidence" value="ECO:0000318"/>
    <property type="project" value="GO_Central"/>
</dbReference>
<dbReference type="PANTHER" id="PTHR19842:SF0">
    <property type="entry name" value="TARGET OF RAPAMYCIN COMPLEX SUBUNIT LST8"/>
    <property type="match status" value="1"/>
</dbReference>
<comment type="subunit">
    <text evidence="1">The target of rapamycin complex 1 (TORC1) is composed of at least RAPTOR, LST8 and TOR.</text>
</comment>
<dbReference type="GO" id="GO:0031931">
    <property type="term" value="C:TORC1 complex"/>
    <property type="evidence" value="ECO:0000318"/>
    <property type="project" value="GO_Central"/>
</dbReference>
<dbReference type="GO" id="GO:0032956">
    <property type="term" value="P:regulation of actin cytoskeleton organization"/>
    <property type="evidence" value="ECO:0000318"/>
    <property type="project" value="GO_Central"/>
</dbReference>
<dbReference type="GO" id="GO:0031929">
    <property type="term" value="P:TOR signaling"/>
    <property type="evidence" value="ECO:0000318"/>
    <property type="project" value="GO_Central"/>
</dbReference>
<organism evidence="3 4">
    <name type="scientific">Lactuca sativa</name>
    <name type="common">Garden lettuce</name>
    <dbReference type="NCBI Taxonomy" id="4236"/>
    <lineage>
        <taxon>Eukaryota</taxon>
        <taxon>Viridiplantae</taxon>
        <taxon>Streptophyta</taxon>
        <taxon>Embryophyta</taxon>
        <taxon>Tracheophyta</taxon>
        <taxon>Spermatophyta</taxon>
        <taxon>Magnoliopsida</taxon>
        <taxon>eudicotyledons</taxon>
        <taxon>Gunneridae</taxon>
        <taxon>Pentapetalae</taxon>
        <taxon>asterids</taxon>
        <taxon>campanulids</taxon>
        <taxon>Asterales</taxon>
        <taxon>Asteraceae</taxon>
        <taxon>Cichorioideae</taxon>
        <taxon>Cichorieae</taxon>
        <taxon>Lactucinae</taxon>
        <taxon>Lactuca</taxon>
    </lineage>
</organism>
<accession>A0A9R1WXV9</accession>
<dbReference type="Gene3D" id="2.130.10.10">
    <property type="entry name" value="YVTN repeat-like/Quinoprotein amine dehydrogenase"/>
    <property type="match status" value="1"/>
</dbReference>
<keyword evidence="1" id="KW-0853">WD repeat</keyword>
<proteinExistence type="inferred from homology"/>
<keyword evidence="4" id="KW-1185">Reference proteome</keyword>
<feature type="chain" id="PRO_5040309685" description="Target of rapamycin complex subunit LST8" evidence="2">
    <location>
        <begin position="20"/>
        <end position="241"/>
    </location>
</feature>
<comment type="function">
    <text evidence="1">Component of TORC1 complex, which is an essential cell growth regulator that controls plant development. Acts by activating transcription, protein synthesis and ribosome biogenesis, and inhibiting mRNA degradation and autophagy.</text>
</comment>
<gene>
    <name evidence="3" type="ORF">LSAT_V11C800444370</name>
</gene>
<dbReference type="PANTHER" id="PTHR19842">
    <property type="entry name" value="G BETA-LIKE PROTEIN GBL"/>
    <property type="match status" value="1"/>
</dbReference>
<comment type="similarity">
    <text evidence="1">Belongs to the WD repeat LST8 family.</text>
</comment>
<dbReference type="EMBL" id="NBSK02000008">
    <property type="protein sequence ID" value="KAJ0193105.1"/>
    <property type="molecule type" value="Genomic_DNA"/>
</dbReference>
<keyword evidence="2" id="KW-0732">Signal</keyword>
<feature type="signal peptide" evidence="2">
    <location>
        <begin position="1"/>
        <end position="19"/>
    </location>
</feature>
<dbReference type="InterPro" id="IPR037588">
    <property type="entry name" value="MLST8"/>
</dbReference>
<dbReference type="AlphaFoldDB" id="A0A9R1WXV9"/>
<evidence type="ECO:0000313" key="3">
    <source>
        <dbReference type="EMBL" id="KAJ0193105.1"/>
    </source>
</evidence>
<evidence type="ECO:0000313" key="4">
    <source>
        <dbReference type="Proteomes" id="UP000235145"/>
    </source>
</evidence>
<evidence type="ECO:0000256" key="1">
    <source>
        <dbReference type="RuleBase" id="RU369068"/>
    </source>
</evidence>
<sequence length="241" mass="26155">MILFLIGLFLGVQTELISGDHNGNIRVWDLTANSCSCELVDTSMRSLTVMWDGSLVVAVNNKGTCYVWRLLRGTQGTNDGYGIGHLARNMFPGSSNFNSSNGLADVVLGSASETPISNILEPAFFSSLPTIHSMIIFVCINRGQSPTEGGTRGEEVGQGQGPLKDSPVLMYLPGLEGTGTGLVDMRKLLESGLNLDKSLLSEMGQCTTAYPYNQLFGALVLKNYERQDETLLSWNLMYIVD</sequence>
<keyword evidence="1" id="KW-0967">Endosome</keyword>
<evidence type="ECO:0000256" key="2">
    <source>
        <dbReference type="SAM" id="SignalP"/>
    </source>
</evidence>
<reference evidence="3 4" key="1">
    <citation type="journal article" date="2017" name="Nat. Commun.">
        <title>Genome assembly with in vitro proximity ligation data and whole-genome triplication in lettuce.</title>
        <authorList>
            <person name="Reyes-Chin-Wo S."/>
            <person name="Wang Z."/>
            <person name="Yang X."/>
            <person name="Kozik A."/>
            <person name="Arikit S."/>
            <person name="Song C."/>
            <person name="Xia L."/>
            <person name="Froenicke L."/>
            <person name="Lavelle D.O."/>
            <person name="Truco M.J."/>
            <person name="Xia R."/>
            <person name="Zhu S."/>
            <person name="Xu C."/>
            <person name="Xu H."/>
            <person name="Xu X."/>
            <person name="Cox K."/>
            <person name="Korf I."/>
            <person name="Meyers B.C."/>
            <person name="Michelmore R.W."/>
        </authorList>
    </citation>
    <scope>NUCLEOTIDE SEQUENCE [LARGE SCALE GENOMIC DNA]</scope>
    <source>
        <strain evidence="4">cv. Salinas</strain>
        <tissue evidence="3">Seedlings</tissue>
    </source>
</reference>
<dbReference type="SUPFAM" id="SSF117289">
    <property type="entry name" value="Nucleoporin domain"/>
    <property type="match status" value="1"/>
</dbReference>
<dbReference type="Proteomes" id="UP000235145">
    <property type="component" value="Unassembled WGS sequence"/>
</dbReference>
<comment type="caution">
    <text evidence="3">The sequence shown here is derived from an EMBL/GenBank/DDBJ whole genome shotgun (WGS) entry which is preliminary data.</text>
</comment>
<keyword evidence="1" id="KW-0677">Repeat</keyword>
<protein>
    <recommendedName>
        <fullName evidence="1">Target of rapamycin complex subunit LST8</fullName>
        <shortName evidence="1">TORC subunit LST8</shortName>
    </recommendedName>
    <alternativeName>
        <fullName evidence="1">Lethal with SEC13 protein 8 homolog</fullName>
    </alternativeName>
</protein>
<dbReference type="GO" id="GO:0005768">
    <property type="term" value="C:endosome"/>
    <property type="evidence" value="ECO:0007669"/>
    <property type="project" value="UniProtKB-SubCell"/>
</dbReference>